<dbReference type="EMBL" id="CAJVAX010000012">
    <property type="protein sequence ID" value="CAG7630383.1"/>
    <property type="molecule type" value="Genomic_DNA"/>
</dbReference>
<dbReference type="Proteomes" id="UP001153328">
    <property type="component" value="Unassembled WGS sequence"/>
</dbReference>
<evidence type="ECO:0000313" key="3">
    <source>
        <dbReference type="EMBL" id="CAG7630383.1"/>
    </source>
</evidence>
<keyword evidence="2" id="KW-0472">Membrane</keyword>
<gene>
    <name evidence="3" type="ORF">SBRY_20660</name>
</gene>
<evidence type="ECO:0000313" key="4">
    <source>
        <dbReference type="Proteomes" id="UP001153328"/>
    </source>
</evidence>
<sequence length="559" mass="58447">MTDVTRAEQPSQDEPDLLRDQFKQLVRYRALLVAGVLVGLLGGAYLAFSGADSYTATSEVRVRAAIEDPFVAGATADKNIDIGTERQSALSSTVADAAAKTAGAQVATMSRCLQVTNPPNTLVLRFTCTAGTAQHAADWVNAFTKAYLDDRQAQTRATVARMVASYQSQLEPMVTQRNDLLDQIARAKSSQVVGTLVSSQTNLLSRITELNGDISGLRALDTTPGVVIKPGVAPSAPSGPGLPMMLGLGLGVGIALGLLFAWVRLVFDPTVRSDAEVTRALGAPVLGTLPRLRGRAAAGGPGGSLLAGGRGDGRLAEEYRAVAFRLTHDKRFSERRRLLVVAPRGTGETPAAVAVNLAASFAEMGMEVLLVEADLRTPALSARLRTADGARPGWARTPGLGEGGWPAGLQVPIDAGESGSFDLVPGRRVRNVARALTSAPAGRLFAEADEPGSVVVVLAPPVLGYADAIALADRVDGVVVVCDPRAVHRADLERVHELVDAAGAAVLGVVLHPAEPGTRRRFGLGRPARPARQAAPADRRDGDLPQEAAPASPERHPVP</sequence>
<keyword evidence="2" id="KW-0812">Transmembrane</keyword>
<proteinExistence type="predicted"/>
<dbReference type="PANTHER" id="PTHR32309:SF31">
    <property type="entry name" value="CAPSULAR EXOPOLYSACCHARIDE FAMILY"/>
    <property type="match status" value="1"/>
</dbReference>
<feature type="compositionally biased region" description="Low complexity" evidence="1">
    <location>
        <begin position="524"/>
        <end position="536"/>
    </location>
</feature>
<feature type="transmembrane region" description="Helical" evidence="2">
    <location>
        <begin position="28"/>
        <end position="48"/>
    </location>
</feature>
<dbReference type="SUPFAM" id="SSF52540">
    <property type="entry name" value="P-loop containing nucleoside triphosphate hydrolases"/>
    <property type="match status" value="1"/>
</dbReference>
<protein>
    <submittedName>
        <fullName evidence="3">Chromosome partitioning ATPase, Mrp family, contains Fe-S cluster</fullName>
    </submittedName>
</protein>
<dbReference type="InterPro" id="IPR050445">
    <property type="entry name" value="Bact_polysacc_biosynth/exp"/>
</dbReference>
<dbReference type="Gene3D" id="3.40.50.300">
    <property type="entry name" value="P-loop containing nucleotide triphosphate hydrolases"/>
    <property type="match status" value="1"/>
</dbReference>
<organism evidence="3 4">
    <name type="scientific">Actinacidiphila bryophytorum</name>
    <dbReference type="NCBI Taxonomy" id="1436133"/>
    <lineage>
        <taxon>Bacteria</taxon>
        <taxon>Bacillati</taxon>
        <taxon>Actinomycetota</taxon>
        <taxon>Actinomycetes</taxon>
        <taxon>Kitasatosporales</taxon>
        <taxon>Streptomycetaceae</taxon>
        <taxon>Actinacidiphila</taxon>
    </lineage>
</organism>
<dbReference type="RefSeq" id="WP_205042699.1">
    <property type="nucleotide sequence ID" value="NZ_CAJVAX010000012.1"/>
</dbReference>
<evidence type="ECO:0000256" key="1">
    <source>
        <dbReference type="SAM" id="MobiDB-lite"/>
    </source>
</evidence>
<feature type="region of interest" description="Disordered" evidence="1">
    <location>
        <begin position="518"/>
        <end position="559"/>
    </location>
</feature>
<name>A0A9W4EDI7_9ACTN</name>
<accession>A0A9W4EDI7</accession>
<reference evidence="3" key="1">
    <citation type="submission" date="2021-06" db="EMBL/GenBank/DDBJ databases">
        <authorList>
            <person name="Arsene-Ploetze F."/>
        </authorList>
    </citation>
    <scope>NUCLEOTIDE SEQUENCE</scope>
    <source>
        <strain evidence="3">SBRY1</strain>
    </source>
</reference>
<comment type="caution">
    <text evidence="3">The sequence shown here is derived from an EMBL/GenBank/DDBJ whole genome shotgun (WGS) entry which is preliminary data.</text>
</comment>
<dbReference type="PANTHER" id="PTHR32309">
    <property type="entry name" value="TYROSINE-PROTEIN KINASE"/>
    <property type="match status" value="1"/>
</dbReference>
<evidence type="ECO:0000256" key="2">
    <source>
        <dbReference type="SAM" id="Phobius"/>
    </source>
</evidence>
<feature type="transmembrane region" description="Helical" evidence="2">
    <location>
        <begin position="242"/>
        <end position="263"/>
    </location>
</feature>
<keyword evidence="2" id="KW-1133">Transmembrane helix</keyword>
<keyword evidence="4" id="KW-1185">Reference proteome</keyword>
<dbReference type="AlphaFoldDB" id="A0A9W4EDI7"/>
<dbReference type="InterPro" id="IPR027417">
    <property type="entry name" value="P-loop_NTPase"/>
</dbReference>